<feature type="region of interest" description="Disordered" evidence="1">
    <location>
        <begin position="45"/>
        <end position="65"/>
    </location>
</feature>
<evidence type="ECO:0008006" key="4">
    <source>
        <dbReference type="Google" id="ProtNLM"/>
    </source>
</evidence>
<feature type="signal peptide" evidence="2">
    <location>
        <begin position="1"/>
        <end position="29"/>
    </location>
</feature>
<accession>A0A9I9E930</accession>
<proteinExistence type="predicted"/>
<feature type="chain" id="PRO_5039937969" description="Secreted protein" evidence="2">
    <location>
        <begin position="30"/>
        <end position="65"/>
    </location>
</feature>
<evidence type="ECO:0000256" key="2">
    <source>
        <dbReference type="SAM" id="SignalP"/>
    </source>
</evidence>
<name>A0A9I9E930_CUCME</name>
<dbReference type="EnsemblPlants" id="MELO3C030517.2.1">
    <property type="protein sequence ID" value="MELO3C030517.2.1"/>
    <property type="gene ID" value="MELO3C030517.2"/>
</dbReference>
<reference evidence="3" key="1">
    <citation type="submission" date="2023-03" db="UniProtKB">
        <authorList>
            <consortium name="EnsemblPlants"/>
        </authorList>
    </citation>
    <scope>IDENTIFICATION</scope>
</reference>
<dbReference type="Gramene" id="MELO3C030517.2.1">
    <property type="protein sequence ID" value="MELO3C030517.2.1"/>
    <property type="gene ID" value="MELO3C030517.2"/>
</dbReference>
<sequence>MMSISSNVFFGACALILLGLHFETHQIDARSYSIVSEDNYVVENQLTDDSIEHPERSHGRNPKEY</sequence>
<organism evidence="3">
    <name type="scientific">Cucumis melo</name>
    <name type="common">Muskmelon</name>
    <dbReference type="NCBI Taxonomy" id="3656"/>
    <lineage>
        <taxon>Eukaryota</taxon>
        <taxon>Viridiplantae</taxon>
        <taxon>Streptophyta</taxon>
        <taxon>Embryophyta</taxon>
        <taxon>Tracheophyta</taxon>
        <taxon>Spermatophyta</taxon>
        <taxon>Magnoliopsida</taxon>
        <taxon>eudicotyledons</taxon>
        <taxon>Gunneridae</taxon>
        <taxon>Pentapetalae</taxon>
        <taxon>rosids</taxon>
        <taxon>fabids</taxon>
        <taxon>Cucurbitales</taxon>
        <taxon>Cucurbitaceae</taxon>
        <taxon>Benincaseae</taxon>
        <taxon>Cucumis</taxon>
    </lineage>
</organism>
<evidence type="ECO:0000256" key="1">
    <source>
        <dbReference type="SAM" id="MobiDB-lite"/>
    </source>
</evidence>
<protein>
    <recommendedName>
        <fullName evidence="4">Secreted protein</fullName>
    </recommendedName>
</protein>
<keyword evidence="2" id="KW-0732">Signal</keyword>
<dbReference type="AlphaFoldDB" id="A0A9I9E930"/>
<feature type="compositionally biased region" description="Basic and acidic residues" evidence="1">
    <location>
        <begin position="50"/>
        <end position="65"/>
    </location>
</feature>
<evidence type="ECO:0000313" key="3">
    <source>
        <dbReference type="EnsemblPlants" id="MELO3C030517.2.1"/>
    </source>
</evidence>